<comment type="caution">
    <text evidence="1">The sequence shown here is derived from an EMBL/GenBank/DDBJ whole genome shotgun (WGS) entry which is preliminary data.</text>
</comment>
<sequence>MLAFLYSRIKGNAQPDTVNAMALQQTTVAFRCQRFRLAGLFRVV</sequence>
<accession>A0A8J2UAV1</accession>
<organism evidence="1 2">
    <name type="scientific">Neiella marina</name>
    <dbReference type="NCBI Taxonomy" id="508461"/>
    <lineage>
        <taxon>Bacteria</taxon>
        <taxon>Pseudomonadati</taxon>
        <taxon>Pseudomonadota</taxon>
        <taxon>Gammaproteobacteria</taxon>
        <taxon>Alteromonadales</taxon>
        <taxon>Echinimonadaceae</taxon>
        <taxon>Neiella</taxon>
    </lineage>
</organism>
<dbReference type="Proteomes" id="UP000619743">
    <property type="component" value="Unassembled WGS sequence"/>
</dbReference>
<name>A0A8J2UAV1_9GAMM</name>
<dbReference type="EMBL" id="BMDX01000042">
    <property type="protein sequence ID" value="GGA91239.1"/>
    <property type="molecule type" value="Genomic_DNA"/>
</dbReference>
<dbReference type="AlphaFoldDB" id="A0A8J2UAV1"/>
<protein>
    <submittedName>
        <fullName evidence="1">Uncharacterized protein</fullName>
    </submittedName>
</protein>
<proteinExistence type="predicted"/>
<evidence type="ECO:0000313" key="1">
    <source>
        <dbReference type="EMBL" id="GGA91239.1"/>
    </source>
</evidence>
<keyword evidence="2" id="KW-1185">Reference proteome</keyword>
<reference evidence="2" key="1">
    <citation type="journal article" date="2019" name="Int. J. Syst. Evol. Microbiol.">
        <title>The Global Catalogue of Microorganisms (GCM) 10K type strain sequencing project: providing services to taxonomists for standard genome sequencing and annotation.</title>
        <authorList>
            <consortium name="The Broad Institute Genomics Platform"/>
            <consortium name="The Broad Institute Genome Sequencing Center for Infectious Disease"/>
            <person name="Wu L."/>
            <person name="Ma J."/>
        </authorList>
    </citation>
    <scope>NUCLEOTIDE SEQUENCE [LARGE SCALE GENOMIC DNA]</scope>
    <source>
        <strain evidence="2">CGMCC 1.10130</strain>
    </source>
</reference>
<evidence type="ECO:0000313" key="2">
    <source>
        <dbReference type="Proteomes" id="UP000619743"/>
    </source>
</evidence>
<gene>
    <name evidence="1" type="ORF">GCM10011369_36670</name>
</gene>